<protein>
    <recommendedName>
        <fullName evidence="6">Lipoprotein</fullName>
    </recommendedName>
</protein>
<dbReference type="eggNOG" id="ENOG50335F7">
    <property type="taxonomic scope" value="Bacteria"/>
</dbReference>
<keyword evidence="4" id="KW-1185">Reference proteome</keyword>
<name>C4ZMI4_THASP</name>
<accession>C4ZMI4</accession>
<dbReference type="EMBL" id="CP001281">
    <property type="protein sequence ID" value="ACK53028.1"/>
    <property type="molecule type" value="Genomic_DNA"/>
</dbReference>
<feature type="chain" id="PRO_5042451300" description="Lipoprotein" evidence="1">
    <location>
        <begin position="30"/>
        <end position="171"/>
    </location>
</feature>
<dbReference type="HOGENOM" id="CLU_117626_0_0_4"/>
<feature type="signal peptide" evidence="1">
    <location>
        <begin position="1"/>
        <end position="29"/>
    </location>
</feature>
<dbReference type="RefSeq" id="WP_004301672.1">
    <property type="nucleotide sequence ID" value="NC_011662.2"/>
</dbReference>
<evidence type="ECO:0000313" key="3">
    <source>
        <dbReference type="EMBL" id="TXH78152.1"/>
    </source>
</evidence>
<reference evidence="3 5" key="3">
    <citation type="submission" date="2018-09" db="EMBL/GenBank/DDBJ databases">
        <title>Metagenome Assembled Genomes from an Advanced Water Purification Facility.</title>
        <authorList>
            <person name="Stamps B.W."/>
            <person name="Spear J.R."/>
        </authorList>
    </citation>
    <scope>NUCLEOTIDE SEQUENCE [LARGE SCALE GENOMIC DNA]</scope>
    <source>
        <strain evidence="3">Bin_27_1</strain>
    </source>
</reference>
<reference evidence="2 4" key="2">
    <citation type="journal article" date="2012" name="Stand. Genomic Sci.">
        <title>Complete genome sequence of Thauera aminoaromatica strain MZ1T.</title>
        <authorList>
            <person name="Jiang K."/>
            <person name="Sanseverino J."/>
            <person name="Chauhan A."/>
            <person name="Lucas S."/>
            <person name="Copeland A."/>
            <person name="Lapidus A."/>
            <person name="Del Rio T.G."/>
            <person name="Dalin E."/>
            <person name="Tice H."/>
            <person name="Bruce D."/>
            <person name="Goodwin L."/>
            <person name="Pitluck S."/>
            <person name="Sims D."/>
            <person name="Brettin T."/>
            <person name="Detter J.C."/>
            <person name="Han C."/>
            <person name="Chang Y.J."/>
            <person name="Larimer F."/>
            <person name="Land M."/>
            <person name="Hauser L."/>
            <person name="Kyrpides N.C."/>
            <person name="Mikhailova N."/>
            <person name="Moser S."/>
            <person name="Jegier P."/>
            <person name="Close D."/>
            <person name="Debruyn J.M."/>
            <person name="Wang Y."/>
            <person name="Layton A.C."/>
            <person name="Allen M.S."/>
            <person name="Sayler G.S."/>
        </authorList>
    </citation>
    <scope>NUCLEOTIDE SEQUENCE [LARGE SCALE GENOMIC DNA]</scope>
    <source>
        <strain evidence="2 4">MZ1T</strain>
    </source>
</reference>
<proteinExistence type="predicted"/>
<evidence type="ECO:0000313" key="5">
    <source>
        <dbReference type="Proteomes" id="UP000321192"/>
    </source>
</evidence>
<keyword evidence="1" id="KW-0732">Signal</keyword>
<evidence type="ECO:0000313" key="2">
    <source>
        <dbReference type="EMBL" id="ACK53028.1"/>
    </source>
</evidence>
<dbReference type="PROSITE" id="PS51257">
    <property type="entry name" value="PROKAR_LIPOPROTEIN"/>
    <property type="match status" value="1"/>
</dbReference>
<organism evidence="2 4">
    <name type="scientific">Thauera aminoaromatica</name>
    <dbReference type="NCBI Taxonomy" id="164330"/>
    <lineage>
        <taxon>Bacteria</taxon>
        <taxon>Pseudomonadati</taxon>
        <taxon>Pseudomonadota</taxon>
        <taxon>Betaproteobacteria</taxon>
        <taxon>Rhodocyclales</taxon>
        <taxon>Zoogloeaceae</taxon>
        <taxon>Thauera</taxon>
    </lineage>
</organism>
<dbReference type="Proteomes" id="UP000002186">
    <property type="component" value="Chromosome"/>
</dbReference>
<evidence type="ECO:0008006" key="6">
    <source>
        <dbReference type="Google" id="ProtNLM"/>
    </source>
</evidence>
<dbReference type="Proteomes" id="UP000321192">
    <property type="component" value="Unassembled WGS sequence"/>
</dbReference>
<sequence>MSALSRPTLRPLHGRLAALAAAVLLSACALPVLPPSDAPISDEVLASPSSAGKHLRPMPWRPLDVRADCRFRDEAGYTTRITLDIAQSKVNAFNADVDIPRRGSCSFHGPFTQTREKPSVQLRAPDGCTVDIFEQGKAVTVGFANCASRCTRGASDYLWPILVDRTNGQCH</sequence>
<reference evidence="4" key="1">
    <citation type="submission" date="2009-05" db="EMBL/GenBank/DDBJ databases">
        <title>Complete sequence of chromosome of Thauera sp. MZ1T.</title>
        <authorList>
            <consortium name="US DOE Joint Genome Institute"/>
            <person name="Lucas S."/>
            <person name="Copeland A."/>
            <person name="Lapidus A."/>
            <person name="Glavina del Rio T."/>
            <person name="Dalin E."/>
            <person name="Tice H."/>
            <person name="Bruce D."/>
            <person name="Goodwin L."/>
            <person name="Pitluck S."/>
            <person name="Sims D."/>
            <person name="Brettin T."/>
            <person name="Detter J.C."/>
            <person name="Han C."/>
            <person name="Larimer F."/>
            <person name="Land M."/>
            <person name="Hauser L."/>
            <person name="Kyrpides N."/>
            <person name="Mikhailova N."/>
            <person name="Sayler G.S."/>
        </authorList>
    </citation>
    <scope>NUCLEOTIDE SEQUENCE [LARGE SCALE GENOMIC DNA]</scope>
    <source>
        <strain evidence="4">MZ1T</strain>
    </source>
</reference>
<evidence type="ECO:0000256" key="1">
    <source>
        <dbReference type="SAM" id="SignalP"/>
    </source>
</evidence>
<dbReference type="OrthoDB" id="8526496at2"/>
<gene>
    <name evidence="2" type="ordered locus">Tmz1t_0233</name>
    <name evidence="3" type="ORF">E6Q80_23295</name>
</gene>
<dbReference type="EMBL" id="SSFD01000399">
    <property type="protein sequence ID" value="TXH78152.1"/>
    <property type="molecule type" value="Genomic_DNA"/>
</dbReference>
<dbReference type="AlphaFoldDB" id="C4ZMI4"/>
<dbReference type="KEGG" id="tmz:Tmz1t_0233"/>
<evidence type="ECO:0000313" key="4">
    <source>
        <dbReference type="Proteomes" id="UP000002186"/>
    </source>
</evidence>
<dbReference type="STRING" id="85643.Tmz1t_0233"/>
<accession>A0A5C7S4H9</accession>